<name>A0A291LW77_9RHOB</name>
<dbReference type="EMBL" id="CP021404">
    <property type="protein sequence ID" value="ATI40951.1"/>
    <property type="molecule type" value="Genomic_DNA"/>
</dbReference>
<dbReference type="GO" id="GO:0008477">
    <property type="term" value="F:purine nucleosidase activity"/>
    <property type="evidence" value="ECO:0007669"/>
    <property type="project" value="TreeGrafter"/>
</dbReference>
<protein>
    <submittedName>
        <fullName evidence="4">Nucleoside hydrolase</fullName>
    </submittedName>
</protein>
<dbReference type="Pfam" id="PF01156">
    <property type="entry name" value="IU_nuc_hydro"/>
    <property type="match status" value="1"/>
</dbReference>
<dbReference type="SUPFAM" id="SSF53590">
    <property type="entry name" value="Nucleoside hydrolase"/>
    <property type="match status" value="1"/>
</dbReference>
<dbReference type="Gene3D" id="3.90.245.10">
    <property type="entry name" value="Ribonucleoside hydrolase-like"/>
    <property type="match status" value="1"/>
</dbReference>
<evidence type="ECO:0000313" key="4">
    <source>
        <dbReference type="EMBL" id="ATI40951.1"/>
    </source>
</evidence>
<dbReference type="RefSeq" id="WP_232530022.1">
    <property type="nucleotide sequence ID" value="NZ_CP021404.1"/>
</dbReference>
<dbReference type="KEGG" id="cmag:CBW24_02335"/>
<dbReference type="GO" id="GO:0006152">
    <property type="term" value="P:purine nucleoside catabolic process"/>
    <property type="evidence" value="ECO:0007669"/>
    <property type="project" value="TreeGrafter"/>
</dbReference>
<gene>
    <name evidence="4" type="ORF">CBW24_02335</name>
</gene>
<dbReference type="InterPro" id="IPR036452">
    <property type="entry name" value="Ribo_hydro-like"/>
</dbReference>
<dbReference type="AlphaFoldDB" id="A0A291LW77"/>
<dbReference type="CDD" id="cd02650">
    <property type="entry name" value="nuc_hydro_CaPnhB"/>
    <property type="match status" value="1"/>
</dbReference>
<evidence type="ECO:0000256" key="1">
    <source>
        <dbReference type="ARBA" id="ARBA00022801"/>
    </source>
</evidence>
<evidence type="ECO:0000259" key="3">
    <source>
        <dbReference type="Pfam" id="PF01156"/>
    </source>
</evidence>
<feature type="domain" description="Inosine/uridine-preferring nucleoside hydrolase" evidence="3">
    <location>
        <begin position="8"/>
        <end position="297"/>
    </location>
</feature>
<dbReference type="InterPro" id="IPR001910">
    <property type="entry name" value="Inosine/uridine_hydrolase_dom"/>
</dbReference>
<organism evidence="4 5">
    <name type="scientific">Pacificitalea manganoxidans</name>
    <dbReference type="NCBI Taxonomy" id="1411902"/>
    <lineage>
        <taxon>Bacteria</taxon>
        <taxon>Pseudomonadati</taxon>
        <taxon>Pseudomonadota</taxon>
        <taxon>Alphaproteobacteria</taxon>
        <taxon>Rhodobacterales</taxon>
        <taxon>Paracoccaceae</taxon>
        <taxon>Pacificitalea</taxon>
    </lineage>
</organism>
<dbReference type="GO" id="GO:0005829">
    <property type="term" value="C:cytosol"/>
    <property type="evidence" value="ECO:0007669"/>
    <property type="project" value="TreeGrafter"/>
</dbReference>
<keyword evidence="1 4" id="KW-0378">Hydrolase</keyword>
<keyword evidence="2" id="KW-0326">Glycosidase</keyword>
<keyword evidence="5" id="KW-1185">Reference proteome</keyword>
<sequence>MTDAPMKLLIDTDPGVDDAMAILFAARHPGIELVGLTSVFGNVTVAQATRNALALVERAGLSCPVAEGAGAPLVLPPFEPSAHVHGPEGFGAMPAPRPAGRALDEDAADFMIRMARDHAGELVLCPVGPITNVAEAIQRDPEFARNVKQIVFMGGALDVRGNVTPYAEANTWHDPHALDLVLGSGADVLMVGLDVTLQVLLEAGDFDRLAALCPGDGGWLRDMAGFYLDFYRSIGLTGCGLHDPMAVIACLRPDLFTIEYTPLEVVCDGDEIGRTRRSARPDRVAVGVCTDCDAAAVEALFYAPFDEA</sequence>
<reference evidence="4 5" key="1">
    <citation type="submission" date="2017-05" db="EMBL/GenBank/DDBJ databases">
        <title>Comparative genomic and metabolic analysis of manganese-oxidizing mechanisms in Celeribater manganoxidans DY25T: its adaption to the environment of polymetallic nodule.</title>
        <authorList>
            <person name="Wang X."/>
        </authorList>
    </citation>
    <scope>NUCLEOTIDE SEQUENCE [LARGE SCALE GENOMIC DNA]</scope>
    <source>
        <strain evidence="4 5">DY25</strain>
    </source>
</reference>
<evidence type="ECO:0000256" key="2">
    <source>
        <dbReference type="ARBA" id="ARBA00023295"/>
    </source>
</evidence>
<accession>A0A291LW77</accession>
<proteinExistence type="predicted"/>
<dbReference type="PANTHER" id="PTHR12304">
    <property type="entry name" value="INOSINE-URIDINE PREFERRING NUCLEOSIDE HYDROLASE"/>
    <property type="match status" value="1"/>
</dbReference>
<evidence type="ECO:0000313" key="5">
    <source>
        <dbReference type="Proteomes" id="UP000219050"/>
    </source>
</evidence>
<dbReference type="PANTHER" id="PTHR12304:SF4">
    <property type="entry name" value="URIDINE NUCLEOSIDASE"/>
    <property type="match status" value="1"/>
</dbReference>
<dbReference type="InterPro" id="IPR023186">
    <property type="entry name" value="IUNH"/>
</dbReference>
<dbReference type="Proteomes" id="UP000219050">
    <property type="component" value="Chromosome"/>
</dbReference>